<comment type="caution">
    <text evidence="2">The sequence shown here is derived from an EMBL/GenBank/DDBJ whole genome shotgun (WGS) entry which is preliminary data.</text>
</comment>
<dbReference type="Proteomes" id="UP000019678">
    <property type="component" value="Unassembled WGS sequence"/>
</dbReference>
<keyword evidence="1" id="KW-0472">Membrane</keyword>
<proteinExistence type="predicted"/>
<evidence type="ECO:0000313" key="2">
    <source>
        <dbReference type="EMBL" id="EYF03124.1"/>
    </source>
</evidence>
<feature type="transmembrane region" description="Helical" evidence="1">
    <location>
        <begin position="14"/>
        <end position="33"/>
    </location>
</feature>
<dbReference type="RefSeq" id="WP_044246715.1">
    <property type="nucleotide sequence ID" value="NZ_ASRX01000051.1"/>
</dbReference>
<gene>
    <name evidence="2" type="ORF">CAP_6238</name>
</gene>
<keyword evidence="1" id="KW-0812">Transmembrane</keyword>
<evidence type="ECO:0000313" key="3">
    <source>
        <dbReference type="Proteomes" id="UP000019678"/>
    </source>
</evidence>
<sequence>MAFPSDVVKRRSPGLWTILLATAAFGLGGCVIIEGEHGDSWDDGGDVATPPPVATDPMLMSIQTDATVSAEPGEGVGVFVEYATDGLWRVWTTCDTNHSDLVCLFDIFVSVEVGAELIDLGGVNLEGRDQATLYDEGVAYLQTSTASDVDEMEVVTTPGAIVRLEAYLDGVAQPRFIFWQGEWEGEEVLHQGAPSHPVDFEPLTP</sequence>
<accession>A0A017T1J9</accession>
<dbReference type="OrthoDB" id="5508527at2"/>
<dbReference type="AlphaFoldDB" id="A0A017T1J9"/>
<protein>
    <recommendedName>
        <fullName evidence="4">Lipoprotein</fullName>
    </recommendedName>
</protein>
<evidence type="ECO:0008006" key="4">
    <source>
        <dbReference type="Google" id="ProtNLM"/>
    </source>
</evidence>
<reference evidence="2 3" key="1">
    <citation type="submission" date="2013-05" db="EMBL/GenBank/DDBJ databases">
        <title>Genome assembly of Chondromyces apiculatus DSM 436.</title>
        <authorList>
            <person name="Sharma G."/>
            <person name="Khatri I."/>
            <person name="Kaur C."/>
            <person name="Mayilraj S."/>
            <person name="Subramanian S."/>
        </authorList>
    </citation>
    <scope>NUCLEOTIDE SEQUENCE [LARGE SCALE GENOMIC DNA]</scope>
    <source>
        <strain evidence="2 3">DSM 436</strain>
    </source>
</reference>
<evidence type="ECO:0000256" key="1">
    <source>
        <dbReference type="SAM" id="Phobius"/>
    </source>
</evidence>
<organism evidence="2 3">
    <name type="scientific">Chondromyces apiculatus DSM 436</name>
    <dbReference type="NCBI Taxonomy" id="1192034"/>
    <lineage>
        <taxon>Bacteria</taxon>
        <taxon>Pseudomonadati</taxon>
        <taxon>Myxococcota</taxon>
        <taxon>Polyangia</taxon>
        <taxon>Polyangiales</taxon>
        <taxon>Polyangiaceae</taxon>
        <taxon>Chondromyces</taxon>
    </lineage>
</organism>
<keyword evidence="3" id="KW-1185">Reference proteome</keyword>
<dbReference type="EMBL" id="ASRX01000051">
    <property type="protein sequence ID" value="EYF03124.1"/>
    <property type="molecule type" value="Genomic_DNA"/>
</dbReference>
<name>A0A017T1J9_9BACT</name>
<keyword evidence="1" id="KW-1133">Transmembrane helix</keyword>